<feature type="transmembrane region" description="Helical" evidence="1">
    <location>
        <begin position="12"/>
        <end position="36"/>
    </location>
</feature>
<reference evidence="2 3" key="1">
    <citation type="submission" date="2017-12" db="EMBL/GenBank/DDBJ databases">
        <title>Phylogenetic diversity of female urinary microbiome.</title>
        <authorList>
            <person name="Thomas-White K."/>
            <person name="Wolfe A.J."/>
        </authorList>
    </citation>
    <scope>NUCLEOTIDE SEQUENCE [LARGE SCALE GENOMIC DNA]</scope>
    <source>
        <strain evidence="2 3">UMB0777</strain>
    </source>
</reference>
<organism evidence="2 3">
    <name type="scientific">Gordonia terrae</name>
    <dbReference type="NCBI Taxonomy" id="2055"/>
    <lineage>
        <taxon>Bacteria</taxon>
        <taxon>Bacillati</taxon>
        <taxon>Actinomycetota</taxon>
        <taxon>Actinomycetes</taxon>
        <taxon>Mycobacteriales</taxon>
        <taxon>Gordoniaceae</taxon>
        <taxon>Gordonia</taxon>
    </lineage>
</organism>
<feature type="transmembrane region" description="Helical" evidence="1">
    <location>
        <begin position="42"/>
        <end position="62"/>
    </location>
</feature>
<dbReference type="AlphaFoldDB" id="A0A2I1RB49"/>
<evidence type="ECO:0000313" key="3">
    <source>
        <dbReference type="Proteomes" id="UP000234662"/>
    </source>
</evidence>
<keyword evidence="1" id="KW-0472">Membrane</keyword>
<evidence type="ECO:0008006" key="4">
    <source>
        <dbReference type="Google" id="ProtNLM"/>
    </source>
</evidence>
<accession>A0A2I1RB49</accession>
<feature type="transmembrane region" description="Helical" evidence="1">
    <location>
        <begin position="126"/>
        <end position="144"/>
    </location>
</feature>
<evidence type="ECO:0000256" key="1">
    <source>
        <dbReference type="SAM" id="Phobius"/>
    </source>
</evidence>
<keyword evidence="1" id="KW-1133">Transmembrane helix</keyword>
<gene>
    <name evidence="2" type="ORF">CYJ73_05330</name>
</gene>
<evidence type="ECO:0000313" key="2">
    <source>
        <dbReference type="EMBL" id="PKZ66338.1"/>
    </source>
</evidence>
<dbReference type="RefSeq" id="WP_101819338.1">
    <property type="nucleotide sequence ID" value="NZ_PKJC01000003.1"/>
</dbReference>
<name>A0A2I1RB49_9ACTN</name>
<dbReference type="Proteomes" id="UP000234662">
    <property type="component" value="Unassembled WGS sequence"/>
</dbReference>
<proteinExistence type="predicted"/>
<keyword evidence="1" id="KW-0812">Transmembrane</keyword>
<dbReference type="EMBL" id="PKJC01000003">
    <property type="protein sequence ID" value="PKZ66338.1"/>
    <property type="molecule type" value="Genomic_DNA"/>
</dbReference>
<protein>
    <recommendedName>
        <fullName evidence="4">PH domain-containing protein</fullName>
    </recommendedName>
</protein>
<feature type="transmembrane region" description="Helical" evidence="1">
    <location>
        <begin position="95"/>
        <end position="114"/>
    </location>
</feature>
<sequence length="256" mass="28002">MTNIPRPAEWRGGRVTGVLFVALMAPAVVALVVTAFRSQDAPTVFVAVTFALAVCAFLAGGLRTRVFEQVKPDTDTSVGRITLRYDRVFDRLSRVALALGAAGGVVFVALVPTGKLDLSLTPGQRTFFPLAVGVIVIAAIYGEYARHIHGPPRITFGVNALEINRTSSRMSFRWDDITRIDAERIGSWPKRDVVFIETTETSRPYAVGDAPCYTPGGTALYAMLRFYWMNAESRIELTDGRAVQRLDDEAFVDSGP</sequence>
<comment type="caution">
    <text evidence="2">The sequence shown here is derived from an EMBL/GenBank/DDBJ whole genome shotgun (WGS) entry which is preliminary data.</text>
</comment>